<comment type="catalytic activity">
    <reaction evidence="1">
        <text>2-dehydro-3-deoxy-6-phospho-D-gluconate = D-glyceraldehyde 3-phosphate + pyruvate</text>
        <dbReference type="Rhea" id="RHEA:17089"/>
        <dbReference type="ChEBI" id="CHEBI:15361"/>
        <dbReference type="ChEBI" id="CHEBI:57569"/>
        <dbReference type="ChEBI" id="CHEBI:59776"/>
        <dbReference type="EC" id="4.1.2.14"/>
    </reaction>
</comment>
<evidence type="ECO:0000256" key="8">
    <source>
        <dbReference type="ARBA" id="ARBA00023277"/>
    </source>
</evidence>
<dbReference type="InterPro" id="IPR013785">
    <property type="entry name" value="Aldolase_TIM"/>
</dbReference>
<dbReference type="SUPFAM" id="SSF51569">
    <property type="entry name" value="Aldolase"/>
    <property type="match status" value="1"/>
</dbReference>
<dbReference type="CDD" id="cd00452">
    <property type="entry name" value="KDPG_aldolase"/>
    <property type="match status" value="1"/>
</dbReference>
<evidence type="ECO:0000256" key="3">
    <source>
        <dbReference type="ARBA" id="ARBA00006906"/>
    </source>
</evidence>
<keyword evidence="10" id="KW-1185">Reference proteome</keyword>
<dbReference type="GO" id="GO:0008675">
    <property type="term" value="F:2-dehydro-3-deoxy-phosphogluconate aldolase activity"/>
    <property type="evidence" value="ECO:0007669"/>
    <property type="project" value="UniProtKB-EC"/>
</dbReference>
<evidence type="ECO:0000313" key="9">
    <source>
        <dbReference type="EMBL" id="MBB3931834.1"/>
    </source>
</evidence>
<dbReference type="InterPro" id="IPR031338">
    <property type="entry name" value="KDPG/KHG_AS_2"/>
</dbReference>
<sequence>MSIFDELSTHAIVPVIALDDAAAALPLADALIEGGLPVAEITFRTGAARATIEAIAKARPELLVGAGTVLDEAQVDAALDAGARFALSPGLDTAVLAHAAACGLPFAPGIMTPTDLQAALRAGCRMVKFFPAMPAGGPNMLKNIAAPYAHTGIRFNPTGGVTLDNLGDWLALKEVAAVGGTWIATRADIAAGNFAKIAANARAAVARVAELRAKP</sequence>
<dbReference type="EC" id="4.1.2.14" evidence="5"/>
<dbReference type="PROSITE" id="PS00160">
    <property type="entry name" value="ALDOLASE_KDPG_KHG_2"/>
    <property type="match status" value="1"/>
</dbReference>
<keyword evidence="8" id="KW-0119">Carbohydrate metabolism</keyword>
<evidence type="ECO:0000256" key="6">
    <source>
        <dbReference type="ARBA" id="ARBA00023239"/>
    </source>
</evidence>
<comment type="subunit">
    <text evidence="4">Homotrimer.</text>
</comment>
<protein>
    <recommendedName>
        <fullName evidence="5">2-dehydro-3-deoxy-phosphogluconate aldolase</fullName>
        <ecNumber evidence="5">4.1.2.14</ecNumber>
    </recommendedName>
</protein>
<gene>
    <name evidence="9" type="ORF">GGR25_002884</name>
</gene>
<name>A0A840AQW9_9HYPH</name>
<organism evidence="9 10">
    <name type="scientific">Kaistia hirudinis</name>
    <dbReference type="NCBI Taxonomy" id="1293440"/>
    <lineage>
        <taxon>Bacteria</taxon>
        <taxon>Pseudomonadati</taxon>
        <taxon>Pseudomonadota</taxon>
        <taxon>Alphaproteobacteria</taxon>
        <taxon>Hyphomicrobiales</taxon>
        <taxon>Kaistiaceae</taxon>
        <taxon>Kaistia</taxon>
    </lineage>
</organism>
<evidence type="ECO:0000256" key="4">
    <source>
        <dbReference type="ARBA" id="ARBA00011233"/>
    </source>
</evidence>
<dbReference type="NCBIfam" id="TIGR01182">
    <property type="entry name" value="eda"/>
    <property type="match status" value="1"/>
</dbReference>
<dbReference type="InterPro" id="IPR000887">
    <property type="entry name" value="Aldlse_KDPG_KHG"/>
</dbReference>
<dbReference type="Gene3D" id="3.20.20.70">
    <property type="entry name" value="Aldolase class I"/>
    <property type="match status" value="1"/>
</dbReference>
<dbReference type="EMBL" id="JACIDS010000003">
    <property type="protein sequence ID" value="MBB3931834.1"/>
    <property type="molecule type" value="Genomic_DNA"/>
</dbReference>
<comment type="caution">
    <text evidence="9">The sequence shown here is derived from an EMBL/GenBank/DDBJ whole genome shotgun (WGS) entry which is preliminary data.</text>
</comment>
<dbReference type="PANTHER" id="PTHR30246">
    <property type="entry name" value="2-KETO-3-DEOXY-6-PHOSPHOGLUCONATE ALDOLASE"/>
    <property type="match status" value="1"/>
</dbReference>
<accession>A0A840AQW9</accession>
<evidence type="ECO:0000313" key="10">
    <source>
        <dbReference type="Proteomes" id="UP000553963"/>
    </source>
</evidence>
<dbReference type="Pfam" id="PF01081">
    <property type="entry name" value="Aldolase"/>
    <property type="match status" value="1"/>
</dbReference>
<proteinExistence type="inferred from homology"/>
<keyword evidence="6 9" id="KW-0456">Lyase</keyword>
<dbReference type="PANTHER" id="PTHR30246:SF1">
    <property type="entry name" value="2-DEHYDRO-3-DEOXY-6-PHOSPHOGALACTONATE ALDOLASE-RELATED"/>
    <property type="match status" value="1"/>
</dbReference>
<dbReference type="Proteomes" id="UP000553963">
    <property type="component" value="Unassembled WGS sequence"/>
</dbReference>
<evidence type="ECO:0000256" key="2">
    <source>
        <dbReference type="ARBA" id="ARBA00004736"/>
    </source>
</evidence>
<keyword evidence="7" id="KW-0704">Schiff base</keyword>
<reference evidence="9 10" key="1">
    <citation type="submission" date="2020-08" db="EMBL/GenBank/DDBJ databases">
        <title>Genomic Encyclopedia of Type Strains, Phase IV (KMG-IV): sequencing the most valuable type-strain genomes for metagenomic binning, comparative biology and taxonomic classification.</title>
        <authorList>
            <person name="Goeker M."/>
        </authorList>
    </citation>
    <scope>NUCLEOTIDE SEQUENCE [LARGE SCALE GENOMIC DNA]</scope>
    <source>
        <strain evidence="9 10">DSM 25966</strain>
    </source>
</reference>
<dbReference type="PROSITE" id="PS00159">
    <property type="entry name" value="ALDOLASE_KDPG_KHG_1"/>
    <property type="match status" value="1"/>
</dbReference>
<evidence type="ECO:0000256" key="1">
    <source>
        <dbReference type="ARBA" id="ARBA00000654"/>
    </source>
</evidence>
<evidence type="ECO:0000256" key="5">
    <source>
        <dbReference type="ARBA" id="ARBA00013063"/>
    </source>
</evidence>
<dbReference type="InterPro" id="IPR031337">
    <property type="entry name" value="KDPG/KHG_AS_1"/>
</dbReference>
<evidence type="ECO:0000256" key="7">
    <source>
        <dbReference type="ARBA" id="ARBA00023270"/>
    </source>
</evidence>
<dbReference type="AlphaFoldDB" id="A0A840AQW9"/>
<comment type="pathway">
    <text evidence="2">Carbohydrate acid metabolism; 2-dehydro-3-deoxy-D-gluconate degradation; D-glyceraldehyde 3-phosphate and pyruvate from 2-dehydro-3-deoxy-D-gluconate: step 2/2.</text>
</comment>
<comment type="similarity">
    <text evidence="3">Belongs to the KHG/KDPG aldolase family.</text>
</comment>
<dbReference type="RefSeq" id="WP_183399443.1">
    <property type="nucleotide sequence ID" value="NZ_JACIDS010000003.1"/>
</dbReference>